<reference evidence="2 3" key="1">
    <citation type="journal article" date="2015" name="Nature">
        <title>rRNA introns, odd ribosomes, and small enigmatic genomes across a large radiation of phyla.</title>
        <authorList>
            <person name="Brown C.T."/>
            <person name="Hug L.A."/>
            <person name="Thomas B.C."/>
            <person name="Sharon I."/>
            <person name="Castelle C.J."/>
            <person name="Singh A."/>
            <person name="Wilkins M.J."/>
            <person name="Williams K.H."/>
            <person name="Banfield J.F."/>
        </authorList>
    </citation>
    <scope>NUCLEOTIDE SEQUENCE [LARGE SCALE GENOMIC DNA]</scope>
</reference>
<proteinExistence type="predicted"/>
<dbReference type="SUPFAM" id="SSF88723">
    <property type="entry name" value="PIN domain-like"/>
    <property type="match status" value="1"/>
</dbReference>
<dbReference type="Gene3D" id="3.40.50.1010">
    <property type="entry name" value="5'-nuclease"/>
    <property type="match status" value="1"/>
</dbReference>
<dbReference type="Pfam" id="PF01850">
    <property type="entry name" value="PIN"/>
    <property type="match status" value="1"/>
</dbReference>
<dbReference type="AlphaFoldDB" id="A0A0G0HTR4"/>
<evidence type="ECO:0000259" key="1">
    <source>
        <dbReference type="Pfam" id="PF01850"/>
    </source>
</evidence>
<gene>
    <name evidence="2" type="ORF">US19_C0051G0023</name>
</gene>
<dbReference type="PANTHER" id="PTHR42188">
    <property type="entry name" value="23S RRNA-SPECIFIC ENDONUCLEASE VAPC20"/>
    <property type="match status" value="1"/>
</dbReference>
<dbReference type="Proteomes" id="UP000034492">
    <property type="component" value="Unassembled WGS sequence"/>
</dbReference>
<evidence type="ECO:0000313" key="3">
    <source>
        <dbReference type="Proteomes" id="UP000034492"/>
    </source>
</evidence>
<dbReference type="InterPro" id="IPR029060">
    <property type="entry name" value="PIN-like_dom_sf"/>
</dbReference>
<dbReference type="EMBL" id="LBSA01000051">
    <property type="protein sequence ID" value="KKQ07266.1"/>
    <property type="molecule type" value="Genomic_DNA"/>
</dbReference>
<dbReference type="PANTHER" id="PTHR42188:SF1">
    <property type="entry name" value="23S RRNA-SPECIFIC ENDONUCLEASE VAPC20"/>
    <property type="match status" value="1"/>
</dbReference>
<comment type="caution">
    <text evidence="2">The sequence shown here is derived from an EMBL/GenBank/DDBJ whole genome shotgun (WGS) entry which is preliminary data.</text>
</comment>
<name>A0A0G0HTR4_9BACT</name>
<dbReference type="InterPro" id="IPR039018">
    <property type="entry name" value="VapC20-like"/>
</dbReference>
<accession>A0A0G0HTR4</accession>
<dbReference type="GO" id="GO:0016075">
    <property type="term" value="P:rRNA catabolic process"/>
    <property type="evidence" value="ECO:0007669"/>
    <property type="project" value="TreeGrafter"/>
</dbReference>
<feature type="domain" description="PIN" evidence="1">
    <location>
        <begin position="8"/>
        <end position="125"/>
    </location>
</feature>
<sequence length="142" mass="16060">MTTQSRKIFIDSSILIAFIDRGSPNHLKASKAIEDLARIGYRLYTSPQVVTDSYDLLYREVGTTVALEFLQAMLQTGIEILFPQRADIITAHRILSVNRDRQIPLSEALNATLMQKRGITQILTFSYWNNLFGTHASNLTTI</sequence>
<protein>
    <recommendedName>
        <fullName evidence="1">PIN domain-containing protein</fullName>
    </recommendedName>
</protein>
<evidence type="ECO:0000313" key="2">
    <source>
        <dbReference type="EMBL" id="KKQ07266.1"/>
    </source>
</evidence>
<organism evidence="2 3">
    <name type="scientific">Candidatus Daviesbacteria bacterium GW2011_GWB1_36_5</name>
    <dbReference type="NCBI Taxonomy" id="1618426"/>
    <lineage>
        <taxon>Bacteria</taxon>
        <taxon>Candidatus Daviesiibacteriota</taxon>
    </lineage>
</organism>
<dbReference type="GO" id="GO:0004521">
    <property type="term" value="F:RNA endonuclease activity"/>
    <property type="evidence" value="ECO:0007669"/>
    <property type="project" value="InterPro"/>
</dbReference>
<dbReference type="InterPro" id="IPR002716">
    <property type="entry name" value="PIN_dom"/>
</dbReference>